<dbReference type="Proteomes" id="UP000678499">
    <property type="component" value="Unassembled WGS sequence"/>
</dbReference>
<name>A0A7R9BNP8_9CRUS</name>
<evidence type="ECO:0000256" key="1">
    <source>
        <dbReference type="SAM" id="MobiDB-lite"/>
    </source>
</evidence>
<evidence type="ECO:0000313" key="3">
    <source>
        <dbReference type="Proteomes" id="UP000678499"/>
    </source>
</evidence>
<dbReference type="EMBL" id="OA882862">
    <property type="protein sequence ID" value="CAD7277197.1"/>
    <property type="molecule type" value="Genomic_DNA"/>
</dbReference>
<evidence type="ECO:0000313" key="2">
    <source>
        <dbReference type="EMBL" id="CAD7277197.1"/>
    </source>
</evidence>
<reference evidence="2" key="1">
    <citation type="submission" date="2020-11" db="EMBL/GenBank/DDBJ databases">
        <authorList>
            <person name="Tran Van P."/>
        </authorList>
    </citation>
    <scope>NUCLEOTIDE SEQUENCE</scope>
</reference>
<dbReference type="AlphaFoldDB" id="A0A7R9BNP8"/>
<sequence>MDRDRSTITYSEMKPMRHLDVGEFPDDREGRSKSPSLGGSNDDLTSGLLYERPRTRHSEAIVDLTFEFKDLS</sequence>
<proteinExistence type="predicted"/>
<organism evidence="2">
    <name type="scientific">Notodromas monacha</name>
    <dbReference type="NCBI Taxonomy" id="399045"/>
    <lineage>
        <taxon>Eukaryota</taxon>
        <taxon>Metazoa</taxon>
        <taxon>Ecdysozoa</taxon>
        <taxon>Arthropoda</taxon>
        <taxon>Crustacea</taxon>
        <taxon>Oligostraca</taxon>
        <taxon>Ostracoda</taxon>
        <taxon>Podocopa</taxon>
        <taxon>Podocopida</taxon>
        <taxon>Cypridocopina</taxon>
        <taxon>Cypridoidea</taxon>
        <taxon>Cyprididae</taxon>
        <taxon>Notodromas</taxon>
    </lineage>
</organism>
<feature type="region of interest" description="Disordered" evidence="1">
    <location>
        <begin position="1"/>
        <end position="51"/>
    </location>
</feature>
<gene>
    <name evidence="2" type="ORF">NMOB1V02_LOCUS4934</name>
</gene>
<keyword evidence="3" id="KW-1185">Reference proteome</keyword>
<protein>
    <submittedName>
        <fullName evidence="2">Uncharacterized protein</fullName>
    </submittedName>
</protein>
<dbReference type="EMBL" id="CAJPEX010000825">
    <property type="protein sequence ID" value="CAG0917349.1"/>
    <property type="molecule type" value="Genomic_DNA"/>
</dbReference>
<accession>A0A7R9BNP8</accession>
<feature type="compositionally biased region" description="Polar residues" evidence="1">
    <location>
        <begin position="33"/>
        <end position="44"/>
    </location>
</feature>
<feature type="compositionally biased region" description="Basic and acidic residues" evidence="1">
    <location>
        <begin position="14"/>
        <end position="32"/>
    </location>
</feature>